<protein>
    <submittedName>
        <fullName evidence="2">Uncharacterized protein</fullName>
    </submittedName>
</protein>
<evidence type="ECO:0000313" key="3">
    <source>
        <dbReference type="Proteomes" id="UP000712600"/>
    </source>
</evidence>
<evidence type="ECO:0000256" key="1">
    <source>
        <dbReference type="SAM" id="Phobius"/>
    </source>
</evidence>
<reference evidence="2" key="1">
    <citation type="submission" date="2019-12" db="EMBL/GenBank/DDBJ databases">
        <title>Genome sequencing and annotation of Brassica cretica.</title>
        <authorList>
            <person name="Studholme D.J."/>
            <person name="Sarris P."/>
        </authorList>
    </citation>
    <scope>NUCLEOTIDE SEQUENCE</scope>
    <source>
        <strain evidence="2">PFS-109/04</strain>
        <tissue evidence="2">Leaf</tissue>
    </source>
</reference>
<keyword evidence="1" id="KW-0812">Transmembrane</keyword>
<accession>A0A8S9QEJ1</accession>
<feature type="transmembrane region" description="Helical" evidence="1">
    <location>
        <begin position="6"/>
        <end position="26"/>
    </location>
</feature>
<organism evidence="2 3">
    <name type="scientific">Brassica cretica</name>
    <name type="common">Mustard</name>
    <dbReference type="NCBI Taxonomy" id="69181"/>
    <lineage>
        <taxon>Eukaryota</taxon>
        <taxon>Viridiplantae</taxon>
        <taxon>Streptophyta</taxon>
        <taxon>Embryophyta</taxon>
        <taxon>Tracheophyta</taxon>
        <taxon>Spermatophyta</taxon>
        <taxon>Magnoliopsida</taxon>
        <taxon>eudicotyledons</taxon>
        <taxon>Gunneridae</taxon>
        <taxon>Pentapetalae</taxon>
        <taxon>rosids</taxon>
        <taxon>malvids</taxon>
        <taxon>Brassicales</taxon>
        <taxon>Brassicaceae</taxon>
        <taxon>Brassiceae</taxon>
        <taxon>Brassica</taxon>
    </lineage>
</organism>
<sequence>MTSNGMTAPPIMVSMIFCGLVQLGWWRRGSPVTHGSWRPTTMAPPVIEAVRFDEQKWMMMEKEMA</sequence>
<keyword evidence="1" id="KW-0472">Membrane</keyword>
<name>A0A8S9QEJ1_BRACR</name>
<dbReference type="Proteomes" id="UP000712600">
    <property type="component" value="Unassembled WGS sequence"/>
</dbReference>
<evidence type="ECO:0000313" key="2">
    <source>
        <dbReference type="EMBL" id="KAF3540687.1"/>
    </source>
</evidence>
<keyword evidence="1" id="KW-1133">Transmembrane helix</keyword>
<proteinExistence type="predicted"/>
<dbReference type="EMBL" id="QGKX02001290">
    <property type="protein sequence ID" value="KAF3540687.1"/>
    <property type="molecule type" value="Genomic_DNA"/>
</dbReference>
<comment type="caution">
    <text evidence="2">The sequence shown here is derived from an EMBL/GenBank/DDBJ whole genome shotgun (WGS) entry which is preliminary data.</text>
</comment>
<dbReference type="AlphaFoldDB" id="A0A8S9QEJ1"/>
<gene>
    <name evidence="2" type="ORF">F2Q69_00021891</name>
</gene>